<sequence length="126" mass="13739">MDLLQMVSRQVARLTIVAQSRRAVAWSRLQLLRREERSAQATASSVSAVAARQREHARAVRSAARARASVRQARAQQLAAKDAQQQAIEEPTESAVPQLPSDCSQAPDSEDQVVPSVPTESLADVR</sequence>
<accession>A0A8S1HA77</accession>
<protein>
    <submittedName>
        <fullName evidence="2">Uncharacterized protein</fullName>
    </submittedName>
</protein>
<dbReference type="EMBL" id="CAJGYM010000032">
    <property type="protein sequence ID" value="CAD6193023.1"/>
    <property type="molecule type" value="Genomic_DNA"/>
</dbReference>
<keyword evidence="3" id="KW-1185">Reference proteome</keyword>
<feature type="compositionally biased region" description="Low complexity" evidence="1">
    <location>
        <begin position="39"/>
        <end position="51"/>
    </location>
</feature>
<evidence type="ECO:0000256" key="1">
    <source>
        <dbReference type="SAM" id="MobiDB-lite"/>
    </source>
</evidence>
<dbReference type="AlphaFoldDB" id="A0A8S1HA77"/>
<name>A0A8S1HA77_9PELO</name>
<dbReference type="Proteomes" id="UP000835052">
    <property type="component" value="Unassembled WGS sequence"/>
</dbReference>
<reference evidence="2" key="1">
    <citation type="submission" date="2020-10" db="EMBL/GenBank/DDBJ databases">
        <authorList>
            <person name="Kikuchi T."/>
        </authorList>
    </citation>
    <scope>NUCLEOTIDE SEQUENCE</scope>
    <source>
        <strain evidence="2">NKZ352</strain>
    </source>
</reference>
<comment type="caution">
    <text evidence="2">The sequence shown here is derived from an EMBL/GenBank/DDBJ whole genome shotgun (WGS) entry which is preliminary data.</text>
</comment>
<feature type="region of interest" description="Disordered" evidence="1">
    <location>
        <begin position="37"/>
        <end position="126"/>
    </location>
</feature>
<evidence type="ECO:0000313" key="3">
    <source>
        <dbReference type="Proteomes" id="UP000835052"/>
    </source>
</evidence>
<organism evidence="2 3">
    <name type="scientific">Caenorhabditis auriculariae</name>
    <dbReference type="NCBI Taxonomy" id="2777116"/>
    <lineage>
        <taxon>Eukaryota</taxon>
        <taxon>Metazoa</taxon>
        <taxon>Ecdysozoa</taxon>
        <taxon>Nematoda</taxon>
        <taxon>Chromadorea</taxon>
        <taxon>Rhabditida</taxon>
        <taxon>Rhabditina</taxon>
        <taxon>Rhabditomorpha</taxon>
        <taxon>Rhabditoidea</taxon>
        <taxon>Rhabditidae</taxon>
        <taxon>Peloderinae</taxon>
        <taxon>Caenorhabditis</taxon>
    </lineage>
</organism>
<proteinExistence type="predicted"/>
<feature type="compositionally biased region" description="Low complexity" evidence="1">
    <location>
        <begin position="60"/>
        <end position="87"/>
    </location>
</feature>
<gene>
    <name evidence="2" type="ORF">CAUJ_LOCUS8942</name>
</gene>
<evidence type="ECO:0000313" key="2">
    <source>
        <dbReference type="EMBL" id="CAD6193023.1"/>
    </source>
</evidence>